<dbReference type="GO" id="GO:0016787">
    <property type="term" value="F:hydrolase activity"/>
    <property type="evidence" value="ECO:0007669"/>
    <property type="project" value="UniProtKB-KW"/>
</dbReference>
<keyword evidence="3" id="KW-0378">Hydrolase</keyword>
<dbReference type="OrthoDB" id="9802991at2"/>
<dbReference type="eggNOG" id="COG0491">
    <property type="taxonomic scope" value="Bacteria"/>
</dbReference>
<evidence type="ECO:0000313" key="6">
    <source>
        <dbReference type="EMBL" id="ACS81052.1"/>
    </source>
</evidence>
<dbReference type="PANTHER" id="PTHR46233">
    <property type="entry name" value="HYDROXYACYLGLUTATHIONE HYDROLASE GLOC"/>
    <property type="match status" value="1"/>
</dbReference>
<name>C6C0V5_MARSD</name>
<sequence>MKEIKVETFVLGPLETNSYLLSSGSEAVVIDCGMEPAPMLQAIRERELNVHSIYLTHMHLDHVGGVSALQKQTGATVYGNHNDLYLNDIPVKNGGSLEFKKLLDFEITDLKQGRKNILDNPVMIIETPGHTPGSLSYFFPAMGCIFVGDLLFMISVGRTDLPGGNSDELLSSIRNRIFILPGETQIFSGHGPMTTIKHEMRNNPLFV</sequence>
<dbReference type="EMBL" id="CP001649">
    <property type="protein sequence ID" value="ACS81052.1"/>
    <property type="molecule type" value="Genomic_DNA"/>
</dbReference>
<dbReference type="Gene3D" id="3.60.15.10">
    <property type="entry name" value="Ribonuclease Z/Hydroxyacylglutathione hydrolase-like"/>
    <property type="match status" value="1"/>
</dbReference>
<dbReference type="RefSeq" id="WP_015852868.1">
    <property type="nucleotide sequence ID" value="NC_012881.1"/>
</dbReference>
<accession>C6C0V5</accession>
<organism evidence="6 7">
    <name type="scientific">Maridesulfovibrio salexigens (strain ATCC 14822 / DSM 2638 / NCIMB 8403 / VKM B-1763)</name>
    <name type="common">Desulfovibrio salexigens</name>
    <dbReference type="NCBI Taxonomy" id="526222"/>
    <lineage>
        <taxon>Bacteria</taxon>
        <taxon>Pseudomonadati</taxon>
        <taxon>Thermodesulfobacteriota</taxon>
        <taxon>Desulfovibrionia</taxon>
        <taxon>Desulfovibrionales</taxon>
        <taxon>Desulfovibrionaceae</taxon>
        <taxon>Maridesulfovibrio</taxon>
    </lineage>
</organism>
<proteinExistence type="predicted"/>
<evidence type="ECO:0000256" key="1">
    <source>
        <dbReference type="ARBA" id="ARBA00001947"/>
    </source>
</evidence>
<evidence type="ECO:0000256" key="2">
    <source>
        <dbReference type="ARBA" id="ARBA00022723"/>
    </source>
</evidence>
<feature type="domain" description="Metallo-beta-lactamase" evidence="5">
    <location>
        <begin position="15"/>
        <end position="190"/>
    </location>
</feature>
<evidence type="ECO:0000313" key="7">
    <source>
        <dbReference type="Proteomes" id="UP000002601"/>
    </source>
</evidence>
<dbReference type="HOGENOM" id="CLU_030571_5_0_7"/>
<dbReference type="KEGG" id="dsa:Desal_3000"/>
<evidence type="ECO:0000256" key="3">
    <source>
        <dbReference type="ARBA" id="ARBA00022801"/>
    </source>
</evidence>
<dbReference type="InterPro" id="IPR001279">
    <property type="entry name" value="Metallo-B-lactamas"/>
</dbReference>
<reference evidence="6 7" key="1">
    <citation type="submission" date="2009-06" db="EMBL/GenBank/DDBJ databases">
        <title>Complete sequence of Desulfovibrio salexigens DSM 2638.</title>
        <authorList>
            <consortium name="US DOE Joint Genome Institute"/>
            <person name="Lucas S."/>
            <person name="Copeland A."/>
            <person name="Lapidus A."/>
            <person name="Glavina del Rio T."/>
            <person name="Tice H."/>
            <person name="Bruce D."/>
            <person name="Goodwin L."/>
            <person name="Pitluck S."/>
            <person name="Munk A.C."/>
            <person name="Brettin T."/>
            <person name="Detter J.C."/>
            <person name="Han C."/>
            <person name="Tapia R."/>
            <person name="Larimer F."/>
            <person name="Land M."/>
            <person name="Hauser L."/>
            <person name="Kyrpides N."/>
            <person name="Anderson I."/>
            <person name="Wall J.D."/>
            <person name="Arkin A.P."/>
            <person name="Dehal P."/>
            <person name="Chivian D."/>
            <person name="Giles B."/>
            <person name="Hazen T.C."/>
        </authorList>
    </citation>
    <scope>NUCLEOTIDE SEQUENCE [LARGE SCALE GENOMIC DNA]</scope>
    <source>
        <strain evidence="7">ATCC 14822 / DSM 2638 / NCIMB 8403 / VKM B-1763</strain>
    </source>
</reference>
<dbReference type="SMART" id="SM00849">
    <property type="entry name" value="Lactamase_B"/>
    <property type="match status" value="1"/>
</dbReference>
<gene>
    <name evidence="6" type="ordered locus">Desal_3000</name>
</gene>
<evidence type="ECO:0000256" key="4">
    <source>
        <dbReference type="ARBA" id="ARBA00022833"/>
    </source>
</evidence>
<dbReference type="CDD" id="cd06262">
    <property type="entry name" value="metallo-hydrolase-like_MBL-fold"/>
    <property type="match status" value="1"/>
</dbReference>
<dbReference type="Proteomes" id="UP000002601">
    <property type="component" value="Chromosome"/>
</dbReference>
<protein>
    <submittedName>
        <fullName evidence="6">Beta-lactamase domain protein</fullName>
    </submittedName>
</protein>
<comment type="cofactor">
    <cofactor evidence="1">
        <name>Zn(2+)</name>
        <dbReference type="ChEBI" id="CHEBI:29105"/>
    </cofactor>
</comment>
<dbReference type="Pfam" id="PF00753">
    <property type="entry name" value="Lactamase_B"/>
    <property type="match status" value="1"/>
</dbReference>
<dbReference type="GO" id="GO:0046872">
    <property type="term" value="F:metal ion binding"/>
    <property type="evidence" value="ECO:0007669"/>
    <property type="project" value="UniProtKB-KW"/>
</dbReference>
<dbReference type="STRING" id="526222.Desal_3000"/>
<evidence type="ECO:0000259" key="5">
    <source>
        <dbReference type="SMART" id="SM00849"/>
    </source>
</evidence>
<dbReference type="PANTHER" id="PTHR46233:SF3">
    <property type="entry name" value="HYDROXYACYLGLUTATHIONE HYDROLASE GLOC"/>
    <property type="match status" value="1"/>
</dbReference>
<dbReference type="InterPro" id="IPR051453">
    <property type="entry name" value="MBL_Glyoxalase_II"/>
</dbReference>
<dbReference type="InterPro" id="IPR036866">
    <property type="entry name" value="RibonucZ/Hydroxyglut_hydro"/>
</dbReference>
<dbReference type="SUPFAM" id="SSF56281">
    <property type="entry name" value="Metallo-hydrolase/oxidoreductase"/>
    <property type="match status" value="1"/>
</dbReference>
<keyword evidence="2" id="KW-0479">Metal-binding</keyword>
<keyword evidence="4" id="KW-0862">Zinc</keyword>
<keyword evidence="7" id="KW-1185">Reference proteome</keyword>
<dbReference type="AlphaFoldDB" id="C6C0V5"/>